<keyword evidence="4" id="KW-1185">Reference proteome</keyword>
<dbReference type="Proteomes" id="UP001595803">
    <property type="component" value="Unassembled WGS sequence"/>
</dbReference>
<sequence>MLRQFLWIPGLVLVVAVLADMLVTCIQSGEGRLSRAIHRPLYWIVTTASRISGRRTWLSWSTPTLIVGTLIAWTLLVWFGWTLIFWSQPGALLGAESGQAATFPATFYFVGYTLSTLGLGEIIAPETFWRIMTDIASINGFFLLSFAITFIVPIAQARSDRRELALHLHRAGPDAQNLILRAHTDHDRGLLSLTTDLHLILNRIDAAHLNSPYLHRFHDHDRQDALDLTLPALGEALLIIQGALDSDRPPGLQRALASVDSLTRTFERVHHQPLPPTPPPPDLDILRDAGLAVRSADEYREFLHTHDALRRRLAAMAHAGSWRWDQVARVESRHSARI</sequence>
<keyword evidence="1" id="KW-0472">Membrane</keyword>
<comment type="caution">
    <text evidence="3">The sequence shown here is derived from an EMBL/GenBank/DDBJ whole genome shotgun (WGS) entry which is preliminary data.</text>
</comment>
<evidence type="ECO:0000259" key="2">
    <source>
        <dbReference type="Pfam" id="PF07885"/>
    </source>
</evidence>
<organism evidence="3 4">
    <name type="scientific">Deinococcus rufus</name>
    <dbReference type="NCBI Taxonomy" id="2136097"/>
    <lineage>
        <taxon>Bacteria</taxon>
        <taxon>Thermotogati</taxon>
        <taxon>Deinococcota</taxon>
        <taxon>Deinococci</taxon>
        <taxon>Deinococcales</taxon>
        <taxon>Deinococcaceae</taxon>
        <taxon>Deinococcus</taxon>
    </lineage>
</organism>
<proteinExistence type="predicted"/>
<feature type="transmembrane region" description="Helical" evidence="1">
    <location>
        <begin position="6"/>
        <end position="26"/>
    </location>
</feature>
<feature type="transmembrane region" description="Helical" evidence="1">
    <location>
        <begin position="136"/>
        <end position="155"/>
    </location>
</feature>
<evidence type="ECO:0000313" key="3">
    <source>
        <dbReference type="EMBL" id="MFC3833142.1"/>
    </source>
</evidence>
<dbReference type="SUPFAM" id="SSF81324">
    <property type="entry name" value="Voltage-gated potassium channels"/>
    <property type="match status" value="1"/>
</dbReference>
<feature type="domain" description="Potassium channel" evidence="2">
    <location>
        <begin position="81"/>
        <end position="152"/>
    </location>
</feature>
<protein>
    <submittedName>
        <fullName evidence="3">Ion channel</fullName>
    </submittedName>
</protein>
<evidence type="ECO:0000313" key="4">
    <source>
        <dbReference type="Proteomes" id="UP001595803"/>
    </source>
</evidence>
<accession>A0ABV7Z6R2</accession>
<dbReference type="InterPro" id="IPR013099">
    <property type="entry name" value="K_chnl_dom"/>
</dbReference>
<gene>
    <name evidence="3" type="ORF">ACFOSB_09760</name>
</gene>
<dbReference type="Pfam" id="PF07885">
    <property type="entry name" value="Ion_trans_2"/>
    <property type="match status" value="1"/>
</dbReference>
<feature type="transmembrane region" description="Helical" evidence="1">
    <location>
        <begin position="106"/>
        <end position="124"/>
    </location>
</feature>
<evidence type="ECO:0000256" key="1">
    <source>
        <dbReference type="SAM" id="Phobius"/>
    </source>
</evidence>
<reference evidence="4" key="1">
    <citation type="journal article" date="2019" name="Int. J. Syst. Evol. Microbiol.">
        <title>The Global Catalogue of Microorganisms (GCM) 10K type strain sequencing project: providing services to taxonomists for standard genome sequencing and annotation.</title>
        <authorList>
            <consortium name="The Broad Institute Genomics Platform"/>
            <consortium name="The Broad Institute Genome Sequencing Center for Infectious Disease"/>
            <person name="Wu L."/>
            <person name="Ma J."/>
        </authorList>
    </citation>
    <scope>NUCLEOTIDE SEQUENCE [LARGE SCALE GENOMIC DNA]</scope>
    <source>
        <strain evidence="4">CCTCC AB 2017081</strain>
    </source>
</reference>
<name>A0ABV7Z6R2_9DEIO</name>
<keyword evidence="1" id="KW-1133">Transmembrane helix</keyword>
<keyword evidence="1" id="KW-0812">Transmembrane</keyword>
<feature type="transmembrane region" description="Helical" evidence="1">
    <location>
        <begin position="64"/>
        <end position="86"/>
    </location>
</feature>
<dbReference type="RefSeq" id="WP_322472587.1">
    <property type="nucleotide sequence ID" value="NZ_JBHRZG010000010.1"/>
</dbReference>
<dbReference type="Gene3D" id="1.10.287.70">
    <property type="match status" value="1"/>
</dbReference>
<dbReference type="EMBL" id="JBHRZG010000010">
    <property type="protein sequence ID" value="MFC3833142.1"/>
    <property type="molecule type" value="Genomic_DNA"/>
</dbReference>